<dbReference type="InterPro" id="IPR025558">
    <property type="entry name" value="DUF4283"/>
</dbReference>
<feature type="region of interest" description="Disordered" evidence="1">
    <location>
        <begin position="1"/>
        <end position="20"/>
    </location>
</feature>
<dbReference type="Proteomes" id="UP001154282">
    <property type="component" value="Unassembled WGS sequence"/>
</dbReference>
<dbReference type="AlphaFoldDB" id="A0AAV0MB66"/>
<sequence length="288" mass="32969">MRQDGRDEGSDSEDDDPVCPPIHFTAAEERRFCRQYRSALVVKVLRRSVSYTGIATRLNAIWAKAGSIQVASAKNGYYLVRFTSGLDYERATTGGPWTMGDHYLTVHMWDKSFNPYRHEILSTMVWARLLDLPAHYFHPEAVMKIGKRIGKPIRVDHATSTGARLDYARICVQVDLTKPLLSQFRIHGIKYFIQYEIGEADPNSSNNFPKSQLSGGIYKNSQVILISMTKHSHSPLSCCLFLRKFLKKLLCPFDLVTLFISAGGELWLRRRVMAARSSEWWRLDIFLC</sequence>
<gene>
    <name evidence="3" type="ORF">LITE_LOCUS27704</name>
</gene>
<dbReference type="InterPro" id="IPR040256">
    <property type="entry name" value="At4g02000-like"/>
</dbReference>
<evidence type="ECO:0000313" key="4">
    <source>
        <dbReference type="Proteomes" id="UP001154282"/>
    </source>
</evidence>
<organism evidence="3 4">
    <name type="scientific">Linum tenue</name>
    <dbReference type="NCBI Taxonomy" id="586396"/>
    <lineage>
        <taxon>Eukaryota</taxon>
        <taxon>Viridiplantae</taxon>
        <taxon>Streptophyta</taxon>
        <taxon>Embryophyta</taxon>
        <taxon>Tracheophyta</taxon>
        <taxon>Spermatophyta</taxon>
        <taxon>Magnoliopsida</taxon>
        <taxon>eudicotyledons</taxon>
        <taxon>Gunneridae</taxon>
        <taxon>Pentapetalae</taxon>
        <taxon>rosids</taxon>
        <taxon>fabids</taxon>
        <taxon>Malpighiales</taxon>
        <taxon>Linaceae</taxon>
        <taxon>Linum</taxon>
    </lineage>
</organism>
<dbReference type="PANTHER" id="PTHR31286">
    <property type="entry name" value="GLYCINE-RICH CELL WALL STRUCTURAL PROTEIN 1.8-LIKE"/>
    <property type="match status" value="1"/>
</dbReference>
<dbReference type="PANTHER" id="PTHR31286:SF99">
    <property type="entry name" value="DUF4283 DOMAIN-CONTAINING PROTEIN"/>
    <property type="match status" value="1"/>
</dbReference>
<dbReference type="EMBL" id="CAMGYJ010000007">
    <property type="protein sequence ID" value="CAI0443492.1"/>
    <property type="molecule type" value="Genomic_DNA"/>
</dbReference>
<accession>A0AAV0MB66</accession>
<comment type="caution">
    <text evidence="3">The sequence shown here is derived from an EMBL/GenBank/DDBJ whole genome shotgun (WGS) entry which is preliminary data.</text>
</comment>
<proteinExistence type="predicted"/>
<evidence type="ECO:0000313" key="3">
    <source>
        <dbReference type="EMBL" id="CAI0443492.1"/>
    </source>
</evidence>
<evidence type="ECO:0000259" key="2">
    <source>
        <dbReference type="Pfam" id="PF14111"/>
    </source>
</evidence>
<feature type="domain" description="DUF4283" evidence="2">
    <location>
        <begin position="37"/>
        <end position="115"/>
    </location>
</feature>
<reference evidence="3" key="1">
    <citation type="submission" date="2022-08" db="EMBL/GenBank/DDBJ databases">
        <authorList>
            <person name="Gutierrez-Valencia J."/>
        </authorList>
    </citation>
    <scope>NUCLEOTIDE SEQUENCE</scope>
</reference>
<dbReference type="Pfam" id="PF14111">
    <property type="entry name" value="DUF4283"/>
    <property type="match status" value="1"/>
</dbReference>
<protein>
    <recommendedName>
        <fullName evidence="2">DUF4283 domain-containing protein</fullName>
    </recommendedName>
</protein>
<evidence type="ECO:0000256" key="1">
    <source>
        <dbReference type="SAM" id="MobiDB-lite"/>
    </source>
</evidence>
<keyword evidence="4" id="KW-1185">Reference proteome</keyword>
<name>A0AAV0MB66_9ROSI</name>